<dbReference type="Pfam" id="PF01730">
    <property type="entry name" value="UreF"/>
    <property type="match status" value="1"/>
</dbReference>
<evidence type="ECO:0000256" key="1">
    <source>
        <dbReference type="ARBA" id="ARBA00022988"/>
    </source>
</evidence>
<keyword evidence="2 3" id="KW-0143">Chaperone</keyword>
<dbReference type="GO" id="GO:0016151">
    <property type="term" value="F:nickel cation binding"/>
    <property type="evidence" value="ECO:0007669"/>
    <property type="project" value="UniProtKB-UniRule"/>
</dbReference>
<dbReference type="PANTHER" id="PTHR33620">
    <property type="entry name" value="UREASE ACCESSORY PROTEIN F"/>
    <property type="match status" value="1"/>
</dbReference>
<keyword evidence="3" id="KW-0963">Cytoplasm</keyword>
<dbReference type="Gene3D" id="1.10.4190.10">
    <property type="entry name" value="Urease accessory protein UreF"/>
    <property type="match status" value="1"/>
</dbReference>
<evidence type="ECO:0000256" key="3">
    <source>
        <dbReference type="HAMAP-Rule" id="MF_01385"/>
    </source>
</evidence>
<dbReference type="GO" id="GO:0005737">
    <property type="term" value="C:cytoplasm"/>
    <property type="evidence" value="ECO:0007669"/>
    <property type="project" value="UniProtKB-SubCell"/>
</dbReference>
<evidence type="ECO:0000313" key="4">
    <source>
        <dbReference type="EMBL" id="AKF26158.1"/>
    </source>
</evidence>
<accession>A0A0F6Z3I9</accession>
<name>A0A0F6Z3I9_9CORY</name>
<comment type="subcellular location">
    <subcellularLocation>
        <location evidence="3">Cytoplasm</location>
    </subcellularLocation>
</comment>
<dbReference type="AlphaFoldDB" id="A0A0F6Z3I9"/>
<evidence type="ECO:0000256" key="2">
    <source>
        <dbReference type="ARBA" id="ARBA00023186"/>
    </source>
</evidence>
<keyword evidence="1 3" id="KW-0996">Nickel insertion</keyword>
<dbReference type="PATRIC" id="fig|92706.3.peg.115"/>
<dbReference type="EMBL" id="CP011309">
    <property type="protein sequence ID" value="AKF26158.1"/>
    <property type="molecule type" value="Genomic_DNA"/>
</dbReference>
<comment type="function">
    <text evidence="3">Required for maturation of urease via the functional incorporation of the urease nickel metallocenter.</text>
</comment>
<sequence>MDFDADFLLLHLSDSALPTGAFAHSFGFETYMDAERITNAEEFQDWLKVLLKVQLTSSDALAMRMFYATPTVSELKRLDECLFAGTPAREIREANARMGTRMAEIVAETYSVPLIVEYLELIQHRELSGHPALALALATHSAGIDVDRAIHAHLTATVSSLIQNAVRGIPLGQMAGQRVLFAMREHIGAAVKRSVNLDEIDFCSGDPGLDISQMVHETQRARLFMS</sequence>
<evidence type="ECO:0000313" key="5">
    <source>
        <dbReference type="Proteomes" id="UP000034037"/>
    </source>
</evidence>
<dbReference type="InterPro" id="IPR002639">
    <property type="entry name" value="UreF"/>
</dbReference>
<gene>
    <name evidence="3" type="primary">ureF</name>
    <name evidence="4" type="ORF">YH66_00585</name>
</gene>
<proteinExistence type="inferred from homology"/>
<dbReference type="HOGENOM" id="CLU_049215_4_2_11"/>
<dbReference type="HAMAP" id="MF_01385">
    <property type="entry name" value="UreF"/>
    <property type="match status" value="1"/>
</dbReference>
<reference evidence="4 5" key="1">
    <citation type="submission" date="2015-04" db="EMBL/GenBank/DDBJ databases">
        <title>Complete Genome Sequence of Brevibacterium flavum ATCC 15168.</title>
        <authorList>
            <person name="Ahn J."/>
            <person name="Park G."/>
            <person name="Jeon W."/>
            <person name="Jang Y."/>
            <person name="Jang M."/>
            <person name="Lee H."/>
            <person name="Lee H."/>
        </authorList>
    </citation>
    <scope>NUCLEOTIDE SEQUENCE [LARGE SCALE GENOMIC DNA]</scope>
    <source>
        <strain evidence="4 5">ATCC 15168</strain>
    </source>
</reference>
<protein>
    <recommendedName>
        <fullName evidence="3">Urease accessory protein UreF</fullName>
    </recommendedName>
</protein>
<organism evidence="4 5">
    <name type="scientific">[Brevibacterium] flavum</name>
    <dbReference type="NCBI Taxonomy" id="92706"/>
    <lineage>
        <taxon>Bacteria</taxon>
        <taxon>Bacillati</taxon>
        <taxon>Actinomycetota</taxon>
        <taxon>Actinomycetes</taxon>
        <taxon>Mycobacteriales</taxon>
        <taxon>Corynebacteriaceae</taxon>
        <taxon>Corynebacterium</taxon>
    </lineage>
</organism>
<dbReference type="InterPro" id="IPR038277">
    <property type="entry name" value="UreF_sf"/>
</dbReference>
<dbReference type="PANTHER" id="PTHR33620:SF1">
    <property type="entry name" value="UREASE ACCESSORY PROTEIN F"/>
    <property type="match status" value="1"/>
</dbReference>
<comment type="similarity">
    <text evidence="3">Belongs to the UreF family.</text>
</comment>
<dbReference type="PIRSF" id="PIRSF009467">
    <property type="entry name" value="Ureas_acces_UreF"/>
    <property type="match status" value="1"/>
</dbReference>
<keyword evidence="5" id="KW-1185">Reference proteome</keyword>
<comment type="subunit">
    <text evidence="3">UreD, UreF and UreG form a complex that acts as a GTP-hydrolysis-dependent molecular chaperone, activating the urease apoprotein by helping to assemble the nickel containing metallocenter of UreC. The UreE protein probably delivers the nickel.</text>
</comment>
<dbReference type="RefSeq" id="WP_003859934.1">
    <property type="nucleotide sequence ID" value="NZ_CP011309.1"/>
</dbReference>
<dbReference type="Proteomes" id="UP000034037">
    <property type="component" value="Chromosome"/>
</dbReference>